<protein>
    <submittedName>
        <fullName evidence="3">Hydantoinase/oxoprolinase family protein</fullName>
    </submittedName>
</protein>
<feature type="domain" description="Hydantoinase/oxoprolinase N-terminal" evidence="2">
    <location>
        <begin position="13"/>
        <end position="190"/>
    </location>
</feature>
<sequence length="697" mass="72925">MIITEAERQGGQVGVDVGGTFTDAYFVAADGTRATATKHPTTRPDPTGGIVGGLRDLVDRHGVRPDEIGQVTVGSTLALNAVLEGRGARTALVTTRGFRDILDIARERRASLYDLQQVVPAPVVPRGLRFEVDERIGADGATVTALDLEACGDALLAALDASEVESVAICLINSFLRPEHEEALRELITRARPHLFVSASVDVHRQYREYERTLVTAMNAYVGPIMQHYLQRLGTAVASIVPGAAVRITDSVGGAMNIAAAGHRPVLTIMSGPASGAAGIAAVSEQMAHPRDGAGALPTTIVGMDMGGTSCDVTVVADGVPDLTAGVSVGEHRVAVQAVDIHSIGAGGGTIAWVDDGGLLRVGPRSTGSVPGPACYGLGGTEPTVTDAHLILGHLVPDMVLGDRIRLDLERAIEAFRPLAQQLGMTVEETARGALRVADASMSRAVETITVRRGIDPRGCALVAYGGAAGLHAAGIARSMGISQAVMPRFGGVLSANGAVWAPEHYEAAAAVLRPSDALTSGELTTLVKELEEKARDTAGEAAAAAMTHEVALDMRFVGQTSTLRVPVPDPDAPDALTRAHDDFTERYRTVFGYVLPSAASEIENARVRLTVVRDRIVPLPADPRGALVEPTRWSAVFDGAERVGCDLWVLDPEGRVPERIQGPAVVVGGGSTALVHPGQVGTFDPHRNMTISEVTP</sequence>
<dbReference type="EMBL" id="BAABGT010000093">
    <property type="protein sequence ID" value="GAA4555522.1"/>
    <property type="molecule type" value="Genomic_DNA"/>
</dbReference>
<evidence type="ECO:0000259" key="2">
    <source>
        <dbReference type="Pfam" id="PF05378"/>
    </source>
</evidence>
<comment type="caution">
    <text evidence="3">The sequence shown here is derived from an EMBL/GenBank/DDBJ whole genome shotgun (WGS) entry which is preliminary data.</text>
</comment>
<keyword evidence="4" id="KW-1185">Reference proteome</keyword>
<dbReference type="InterPro" id="IPR045079">
    <property type="entry name" value="Oxoprolinase-like"/>
</dbReference>
<name>A0ABP8RZY9_9PSEU</name>
<dbReference type="Proteomes" id="UP001501598">
    <property type="component" value="Unassembled WGS sequence"/>
</dbReference>
<dbReference type="SUPFAM" id="SSF53067">
    <property type="entry name" value="Actin-like ATPase domain"/>
    <property type="match status" value="1"/>
</dbReference>
<feature type="domain" description="Hydantoinase A/oxoprolinase" evidence="1">
    <location>
        <begin position="212"/>
        <end position="502"/>
    </location>
</feature>
<dbReference type="RefSeq" id="WP_345424975.1">
    <property type="nucleotide sequence ID" value="NZ_BAABGT010000093.1"/>
</dbReference>
<reference evidence="4" key="1">
    <citation type="journal article" date="2019" name="Int. J. Syst. Evol. Microbiol.">
        <title>The Global Catalogue of Microorganisms (GCM) 10K type strain sequencing project: providing services to taxonomists for standard genome sequencing and annotation.</title>
        <authorList>
            <consortium name="The Broad Institute Genomics Platform"/>
            <consortium name="The Broad Institute Genome Sequencing Center for Infectious Disease"/>
            <person name="Wu L."/>
            <person name="Ma J."/>
        </authorList>
    </citation>
    <scope>NUCLEOTIDE SEQUENCE [LARGE SCALE GENOMIC DNA]</scope>
    <source>
        <strain evidence="4">JCM 17906</strain>
    </source>
</reference>
<dbReference type="Pfam" id="PF05378">
    <property type="entry name" value="Hydant_A_N"/>
    <property type="match status" value="1"/>
</dbReference>
<proteinExistence type="predicted"/>
<dbReference type="PANTHER" id="PTHR11365:SF23">
    <property type="entry name" value="HYPOTHETICAL 5-OXOPROLINASE (EUROFUNG)-RELATED"/>
    <property type="match status" value="1"/>
</dbReference>
<dbReference type="InterPro" id="IPR002821">
    <property type="entry name" value="Hydantoinase_A"/>
</dbReference>
<dbReference type="Pfam" id="PF01968">
    <property type="entry name" value="Hydantoinase_A"/>
    <property type="match status" value="1"/>
</dbReference>
<organism evidence="3 4">
    <name type="scientific">Pseudonocardia xishanensis</name>
    <dbReference type="NCBI Taxonomy" id="630995"/>
    <lineage>
        <taxon>Bacteria</taxon>
        <taxon>Bacillati</taxon>
        <taxon>Actinomycetota</taxon>
        <taxon>Actinomycetes</taxon>
        <taxon>Pseudonocardiales</taxon>
        <taxon>Pseudonocardiaceae</taxon>
        <taxon>Pseudonocardia</taxon>
    </lineage>
</organism>
<evidence type="ECO:0000313" key="4">
    <source>
        <dbReference type="Proteomes" id="UP001501598"/>
    </source>
</evidence>
<gene>
    <name evidence="3" type="ORF">GCM10023175_55910</name>
</gene>
<evidence type="ECO:0000259" key="1">
    <source>
        <dbReference type="Pfam" id="PF01968"/>
    </source>
</evidence>
<dbReference type="PANTHER" id="PTHR11365">
    <property type="entry name" value="5-OXOPROLINASE RELATED"/>
    <property type="match status" value="1"/>
</dbReference>
<dbReference type="InterPro" id="IPR043129">
    <property type="entry name" value="ATPase_NBD"/>
</dbReference>
<accession>A0ABP8RZY9</accession>
<evidence type="ECO:0000313" key="3">
    <source>
        <dbReference type="EMBL" id="GAA4555522.1"/>
    </source>
</evidence>
<dbReference type="InterPro" id="IPR008040">
    <property type="entry name" value="Hydant_A_N"/>
</dbReference>